<dbReference type="InterPro" id="IPR048684">
    <property type="entry name" value="COG4_C"/>
</dbReference>
<dbReference type="Proteomes" id="UP000076842">
    <property type="component" value="Unassembled WGS sequence"/>
</dbReference>
<dbReference type="OrthoDB" id="47059at2759"/>
<proteinExistence type="inferred from homology"/>
<evidence type="ECO:0000259" key="10">
    <source>
        <dbReference type="SMART" id="SM00762"/>
    </source>
</evidence>
<dbReference type="InParanoid" id="A0A165H750"/>
<feature type="domain" description="COG4 transport protein middle alpha-helical bundle" evidence="10">
    <location>
        <begin position="167"/>
        <end position="479"/>
    </location>
</feature>
<gene>
    <name evidence="11" type="ORF">CALCODRAFT_523461</name>
</gene>
<evidence type="ECO:0000313" key="11">
    <source>
        <dbReference type="EMBL" id="KZT58941.1"/>
    </source>
</evidence>
<keyword evidence="5" id="KW-0653">Protein transport</keyword>
<evidence type="ECO:0000256" key="2">
    <source>
        <dbReference type="ARBA" id="ARBA00009215"/>
    </source>
</evidence>
<comment type="similarity">
    <text evidence="2">Belongs to the COG4 family.</text>
</comment>
<dbReference type="EMBL" id="KV423945">
    <property type="protein sequence ID" value="KZT58941.1"/>
    <property type="molecule type" value="Genomic_DNA"/>
</dbReference>
<organism evidence="11 12">
    <name type="scientific">Calocera cornea HHB12733</name>
    <dbReference type="NCBI Taxonomy" id="1353952"/>
    <lineage>
        <taxon>Eukaryota</taxon>
        <taxon>Fungi</taxon>
        <taxon>Dikarya</taxon>
        <taxon>Basidiomycota</taxon>
        <taxon>Agaricomycotina</taxon>
        <taxon>Dacrymycetes</taxon>
        <taxon>Dacrymycetales</taxon>
        <taxon>Dacrymycetaceae</taxon>
        <taxon>Calocera</taxon>
    </lineage>
</organism>
<evidence type="ECO:0000256" key="9">
    <source>
        <dbReference type="SAM" id="Coils"/>
    </source>
</evidence>
<dbReference type="AlphaFoldDB" id="A0A165H750"/>
<dbReference type="Gene3D" id="1.10.287.1060">
    <property type="entry name" value="ESAT-6-like"/>
    <property type="match status" value="1"/>
</dbReference>
<dbReference type="InterPro" id="IPR013167">
    <property type="entry name" value="COG4_M"/>
</dbReference>
<dbReference type="Pfam" id="PF20662">
    <property type="entry name" value="COG4_C"/>
    <property type="match status" value="1"/>
</dbReference>
<dbReference type="PANTHER" id="PTHR24016">
    <property type="entry name" value="CONSERVED OLIGOMERIC GOLGI COMPLEX SUBUNIT 4"/>
    <property type="match status" value="1"/>
</dbReference>
<dbReference type="Pfam" id="PF20663">
    <property type="entry name" value="COG4_N"/>
    <property type="match status" value="1"/>
</dbReference>
<keyword evidence="7" id="KW-0472">Membrane</keyword>
<evidence type="ECO:0000313" key="12">
    <source>
        <dbReference type="Proteomes" id="UP000076842"/>
    </source>
</evidence>
<dbReference type="STRING" id="1353952.A0A165H750"/>
<evidence type="ECO:0000256" key="4">
    <source>
        <dbReference type="ARBA" id="ARBA00022448"/>
    </source>
</evidence>
<evidence type="ECO:0000256" key="7">
    <source>
        <dbReference type="ARBA" id="ARBA00023136"/>
    </source>
</evidence>
<name>A0A165H750_9BASI</name>
<dbReference type="InterPro" id="IPR048682">
    <property type="entry name" value="COG4"/>
</dbReference>
<feature type="coiled-coil region" evidence="9">
    <location>
        <begin position="46"/>
        <end position="73"/>
    </location>
</feature>
<evidence type="ECO:0000256" key="8">
    <source>
        <dbReference type="ARBA" id="ARBA00031340"/>
    </source>
</evidence>
<accession>A0A165H750</accession>
<evidence type="ECO:0000256" key="3">
    <source>
        <dbReference type="ARBA" id="ARBA00020975"/>
    </source>
</evidence>
<protein>
    <recommendedName>
        <fullName evidence="3">Conserved oligomeric Golgi complex subunit 4</fullName>
    </recommendedName>
    <alternativeName>
        <fullName evidence="8">Component of oligomeric Golgi complex 4</fullName>
    </alternativeName>
</protein>
<keyword evidence="9" id="KW-0175">Coiled coil</keyword>
<dbReference type="PANTHER" id="PTHR24016:SF0">
    <property type="entry name" value="CONSERVED OLIGOMERIC GOLGI COMPLEX SUBUNIT 4"/>
    <property type="match status" value="1"/>
</dbReference>
<sequence>MAVEARPSPRTLTTLPSIVSALAAVQSDESAIFLSLSKLLSDRQPIVSSLTRLKDLVDRIDDLEEDADGLVAKVSVTARTAEVVGGKVSALDEEMKRVREAADRVAQIMELKSSLAAIQSDIDAQDWEAAARHCSQAMSVPKEVIEGSFAERTVPTADLPLPPSQTLEDVRKTLLQTFQRHFAIAAQKRDSAAVSRFFKLFPAIGWEREGLQVYSDFVVELVRGRQPISGKTSSPLYYISMMTALFESIALIVDQHQPVVEKYYGPGKMIPVVVRLLEEADKVVRILIDGWEDERAMKRKLTEARDASFAALNPAVAANKRHMTDVEDGGPDPREIDKVLTEAAGMAGRWGLFRRFLLDRLKPSADGDESDEDQSSSVLELIDASGCQKAIHSLLKLYYEPLELWYLRSVIDRAHRLSNVDNSQAAPQTTTPDDSFYILRLVLHRLVSCSSIPTLERMCKLVEELMERDFGGVMRRKLEDVYRGVQTMPAGKEKERVERESRTNFIICLNDLDVSASHMERLIDDLLESPLIPQNFLVREIESARSRISSLLSLVPKFRSILKSGLEQLFNQLVRPRLRALMSDIYKDVSYMLDEDGYANAEYQDVVKKRFVKSWEAVLEGFKESFTEANFRMFWTLAIDVIVRPWEKLILGMKYTELGAIRFDRDVRSISSYLTSQTSFGDAREKLQRLQQIATVLNLDSEESVEDFYTSSGIAWRLSASEARAIAALKV</sequence>
<keyword evidence="4" id="KW-0813">Transport</keyword>
<dbReference type="FunCoup" id="A0A165H750">
    <property type="interactions" value="542"/>
</dbReference>
<evidence type="ECO:0000256" key="1">
    <source>
        <dbReference type="ARBA" id="ARBA00004395"/>
    </source>
</evidence>
<comment type="subcellular location">
    <subcellularLocation>
        <location evidence="1">Golgi apparatus membrane</location>
        <topology evidence="1">Peripheral membrane protein</topology>
    </subcellularLocation>
</comment>
<dbReference type="GO" id="GO:0000139">
    <property type="term" value="C:Golgi membrane"/>
    <property type="evidence" value="ECO:0007669"/>
    <property type="project" value="UniProtKB-SubCell"/>
</dbReference>
<evidence type="ECO:0000256" key="5">
    <source>
        <dbReference type="ARBA" id="ARBA00022927"/>
    </source>
</evidence>
<reference evidence="11 12" key="1">
    <citation type="journal article" date="2016" name="Mol. Biol. Evol.">
        <title>Comparative Genomics of Early-Diverging Mushroom-Forming Fungi Provides Insights into the Origins of Lignocellulose Decay Capabilities.</title>
        <authorList>
            <person name="Nagy L.G."/>
            <person name="Riley R."/>
            <person name="Tritt A."/>
            <person name="Adam C."/>
            <person name="Daum C."/>
            <person name="Floudas D."/>
            <person name="Sun H."/>
            <person name="Yadav J.S."/>
            <person name="Pangilinan J."/>
            <person name="Larsson K.H."/>
            <person name="Matsuura K."/>
            <person name="Barry K."/>
            <person name="Labutti K."/>
            <person name="Kuo R."/>
            <person name="Ohm R.A."/>
            <person name="Bhattacharya S.S."/>
            <person name="Shirouzu T."/>
            <person name="Yoshinaga Y."/>
            <person name="Martin F.M."/>
            <person name="Grigoriev I.V."/>
            <person name="Hibbett D.S."/>
        </authorList>
    </citation>
    <scope>NUCLEOTIDE SEQUENCE [LARGE SCALE GENOMIC DNA]</scope>
    <source>
        <strain evidence="11 12">HHB12733</strain>
    </source>
</reference>
<dbReference type="Pfam" id="PF08318">
    <property type="entry name" value="COG4_m"/>
    <property type="match status" value="1"/>
</dbReference>
<dbReference type="SMART" id="SM00762">
    <property type="entry name" value="Cog4"/>
    <property type="match status" value="1"/>
</dbReference>
<dbReference type="GO" id="GO:0015031">
    <property type="term" value="P:protein transport"/>
    <property type="evidence" value="ECO:0007669"/>
    <property type="project" value="UniProtKB-KW"/>
</dbReference>
<dbReference type="InterPro" id="IPR048680">
    <property type="entry name" value="COG4_N"/>
</dbReference>
<keyword evidence="6" id="KW-0333">Golgi apparatus</keyword>
<keyword evidence="12" id="KW-1185">Reference proteome</keyword>
<dbReference type="Gene3D" id="1.20.58.1970">
    <property type="match status" value="1"/>
</dbReference>
<evidence type="ECO:0000256" key="6">
    <source>
        <dbReference type="ARBA" id="ARBA00023034"/>
    </source>
</evidence>